<dbReference type="Proteomes" id="UP000185487">
    <property type="component" value="Chromosome"/>
</dbReference>
<dbReference type="EMBL" id="FOPK01000022">
    <property type="protein sequence ID" value="SFH38282.1"/>
    <property type="molecule type" value="Genomic_DNA"/>
</dbReference>
<dbReference type="Proteomes" id="UP000199140">
    <property type="component" value="Unassembled WGS sequence"/>
</dbReference>
<keyword evidence="3" id="KW-1185">Reference proteome</keyword>
<accession>A0AAE8HVE9</accession>
<gene>
    <name evidence="1" type="ORF">MCBMB27_05350</name>
    <name evidence="2" type="ORF">SAMN05192567_12266</name>
</gene>
<dbReference type="KEGG" id="mphy:MCBMB27_05350"/>
<dbReference type="EMBL" id="CP015367">
    <property type="protein sequence ID" value="APT34641.1"/>
    <property type="molecule type" value="Genomic_DNA"/>
</dbReference>
<dbReference type="AlphaFoldDB" id="A0AAE8HVE9"/>
<organism evidence="2 4">
    <name type="scientific">Methylobacterium phyllosphaerae</name>
    <dbReference type="NCBI Taxonomy" id="418223"/>
    <lineage>
        <taxon>Bacteria</taxon>
        <taxon>Pseudomonadati</taxon>
        <taxon>Pseudomonadota</taxon>
        <taxon>Alphaproteobacteria</taxon>
        <taxon>Hyphomicrobiales</taxon>
        <taxon>Methylobacteriaceae</taxon>
        <taxon>Methylobacterium</taxon>
    </lineage>
</organism>
<sequence length="29" mass="3433">MRICGNTFGFEVRELIDQPPTLLKTRQLR</sequence>
<protein>
    <submittedName>
        <fullName evidence="2">Uncharacterized protein</fullName>
    </submittedName>
</protein>
<evidence type="ECO:0000313" key="1">
    <source>
        <dbReference type="EMBL" id="APT34641.1"/>
    </source>
</evidence>
<proteinExistence type="predicted"/>
<evidence type="ECO:0000313" key="3">
    <source>
        <dbReference type="Proteomes" id="UP000185487"/>
    </source>
</evidence>
<reference evidence="2 4" key="2">
    <citation type="submission" date="2016-10" db="EMBL/GenBank/DDBJ databases">
        <authorList>
            <person name="Varghese N."/>
            <person name="Submissions S."/>
        </authorList>
    </citation>
    <scope>NUCLEOTIDE SEQUENCE [LARGE SCALE GENOMIC DNA]</scope>
    <source>
        <strain evidence="2 4">CBMB27</strain>
    </source>
</reference>
<evidence type="ECO:0000313" key="2">
    <source>
        <dbReference type="EMBL" id="SFH38282.1"/>
    </source>
</evidence>
<evidence type="ECO:0000313" key="4">
    <source>
        <dbReference type="Proteomes" id="UP000199140"/>
    </source>
</evidence>
<name>A0AAE8HVE9_9HYPH</name>
<reference evidence="1 3" key="1">
    <citation type="submission" date="2016-04" db="EMBL/GenBank/DDBJ databases">
        <title>Complete genome sequencing and analysis of CBMB27, Methylobacterium phyllosphaerae isolated from leaf tissues of rice (Oryza sativa L.).</title>
        <authorList>
            <person name="Lee Y."/>
            <person name="Hwangbo K."/>
            <person name="Chung H."/>
            <person name="Yoo J."/>
            <person name="Kim K.Y."/>
            <person name="Sa T.M."/>
            <person name="Um Y."/>
            <person name="Madhaiyan M."/>
        </authorList>
    </citation>
    <scope>NUCLEOTIDE SEQUENCE [LARGE SCALE GENOMIC DNA]</scope>
    <source>
        <strain evidence="1 3">CBMB27</strain>
    </source>
</reference>